<feature type="transmembrane region" description="Helical" evidence="2">
    <location>
        <begin position="433"/>
        <end position="456"/>
    </location>
</feature>
<evidence type="ECO:0008006" key="6">
    <source>
        <dbReference type="Google" id="ProtNLM"/>
    </source>
</evidence>
<dbReference type="AlphaFoldDB" id="A0A849CCM8"/>
<feature type="signal peptide" evidence="3">
    <location>
        <begin position="1"/>
        <end position="29"/>
    </location>
</feature>
<evidence type="ECO:0000313" key="5">
    <source>
        <dbReference type="Proteomes" id="UP000586827"/>
    </source>
</evidence>
<dbReference type="RefSeq" id="WP_067521803.1">
    <property type="nucleotide sequence ID" value="NZ_JABELX010000011.1"/>
</dbReference>
<keyword evidence="2" id="KW-0812">Transmembrane</keyword>
<feature type="region of interest" description="Disordered" evidence="1">
    <location>
        <begin position="691"/>
        <end position="716"/>
    </location>
</feature>
<protein>
    <recommendedName>
        <fullName evidence="6">TrbL/VirB6 plasmid conjugal transfer protein</fullName>
    </recommendedName>
</protein>
<feature type="transmembrane region" description="Helical" evidence="2">
    <location>
        <begin position="492"/>
        <end position="516"/>
    </location>
</feature>
<evidence type="ECO:0000256" key="1">
    <source>
        <dbReference type="SAM" id="MobiDB-lite"/>
    </source>
</evidence>
<dbReference type="Proteomes" id="UP000586827">
    <property type="component" value="Unassembled WGS sequence"/>
</dbReference>
<keyword evidence="3" id="KW-0732">Signal</keyword>
<accession>A0A849CCM8</accession>
<keyword evidence="2" id="KW-0472">Membrane</keyword>
<evidence type="ECO:0000313" key="4">
    <source>
        <dbReference type="EMBL" id="NNH73837.1"/>
    </source>
</evidence>
<comment type="caution">
    <text evidence="4">The sequence shown here is derived from an EMBL/GenBank/DDBJ whole genome shotgun (WGS) entry which is preliminary data.</text>
</comment>
<sequence>MRIRRVIAGLAAMTALVAALLSTAGPALAQPTTPPAAATGSLPEGFPDDLRRYVDGTDEFRAAPWFSGACADRGGDIGAYVNAVMPVEDRLMYWTASDEQKTVMLGAGLTPGEASIARRIVAERSEPPKEMLPNVFPAGDSDYRLPEPTCADDVQRWTGGSAWNTWGFEWSPRPDAQSMVEIGKELGDRSVPDQAWIQPCAVHFSYCSHAFFVDCDNSDPATGDQTRCLAWNRAVGNLFGGTAVWIDANTSLSDRIQQFTDGAFEAQYAGGQAVARGFAWAWDKGAAVARFVTDPQSVIDDWANSSRDSAVELSARVLDGLASVGRFDPSADWFLRWYAYSTGIGIIVMGAMTLLALWRAAAKGETIKTISGDLFGYMPAGIVLMLFAPMFATLLVTVANNASDSISRTVGPDMGELITNLQLFTGELTATDLAGGVLVGLILFLLLIAGALAVFFGLLMHQVALPMLAVASGIGFGMWVHPQWRKKALRPVLVFIAIVFSKPLLFLLLGTVTGLLNSAMTEGGDGKLGALGQLCLVVVAFLVVGLAPWSLLRYAPLLPSRADSAGFGQSSSLMAGAIGGAGTAMWWTGRGGPGRNGATGRHGGSERLPAGGGGDGGGGGGGSGSHGTRDGDGGSAGSPTAARFADSLGSDAGTRTHRGTGAARRVTSGLGSAARGMGKAAMVATPIAAQAASGALNKARSTAESAPGDAESGSGE</sequence>
<feature type="region of interest" description="Disordered" evidence="1">
    <location>
        <begin position="589"/>
        <end position="678"/>
    </location>
</feature>
<keyword evidence="2" id="KW-1133">Transmembrane helix</keyword>
<feature type="compositionally biased region" description="Gly residues" evidence="1">
    <location>
        <begin position="589"/>
        <end position="602"/>
    </location>
</feature>
<feature type="transmembrane region" description="Helical" evidence="2">
    <location>
        <begin position="567"/>
        <end position="587"/>
    </location>
</feature>
<dbReference type="EMBL" id="JABELX010000011">
    <property type="protein sequence ID" value="NNH73837.1"/>
    <property type="molecule type" value="Genomic_DNA"/>
</dbReference>
<keyword evidence="5" id="KW-1185">Reference proteome</keyword>
<evidence type="ECO:0000256" key="2">
    <source>
        <dbReference type="SAM" id="Phobius"/>
    </source>
</evidence>
<evidence type="ECO:0000256" key="3">
    <source>
        <dbReference type="SAM" id="SignalP"/>
    </source>
</evidence>
<feature type="chain" id="PRO_5032873264" description="TrbL/VirB6 plasmid conjugal transfer protein" evidence="3">
    <location>
        <begin position="30"/>
        <end position="716"/>
    </location>
</feature>
<feature type="transmembrane region" description="Helical" evidence="2">
    <location>
        <begin position="374"/>
        <end position="399"/>
    </location>
</feature>
<reference evidence="4 5" key="1">
    <citation type="submission" date="2020-05" db="EMBL/GenBank/DDBJ databases">
        <title>MicrobeNet Type strains.</title>
        <authorList>
            <person name="Nicholson A.C."/>
        </authorList>
    </citation>
    <scope>NUCLEOTIDE SEQUENCE [LARGE SCALE GENOMIC DNA]</scope>
    <source>
        <strain evidence="4 5">JCM 3224</strain>
    </source>
</reference>
<feature type="transmembrane region" description="Helical" evidence="2">
    <location>
        <begin position="528"/>
        <end position="547"/>
    </location>
</feature>
<feature type="transmembrane region" description="Helical" evidence="2">
    <location>
        <begin position="337"/>
        <end position="362"/>
    </location>
</feature>
<feature type="compositionally biased region" description="Gly residues" evidence="1">
    <location>
        <begin position="610"/>
        <end position="625"/>
    </location>
</feature>
<organism evidence="4 5">
    <name type="scientific">Nocardia uniformis</name>
    <dbReference type="NCBI Taxonomy" id="53432"/>
    <lineage>
        <taxon>Bacteria</taxon>
        <taxon>Bacillati</taxon>
        <taxon>Actinomycetota</taxon>
        <taxon>Actinomycetes</taxon>
        <taxon>Mycobacteriales</taxon>
        <taxon>Nocardiaceae</taxon>
        <taxon>Nocardia</taxon>
    </lineage>
</organism>
<proteinExistence type="predicted"/>
<gene>
    <name evidence="4" type="ORF">HLB23_28960</name>
</gene>
<name>A0A849CCM8_9NOCA</name>